<evidence type="ECO:0000313" key="4">
    <source>
        <dbReference type="Proteomes" id="UP000007129"/>
    </source>
</evidence>
<dbReference type="STRING" id="1126212.K2SAA4"/>
<feature type="domain" description="DUF7905" evidence="2">
    <location>
        <begin position="583"/>
        <end position="874"/>
    </location>
</feature>
<name>K2SAA4_MACPH</name>
<dbReference type="Pfam" id="PF25482">
    <property type="entry name" value="DUF7905"/>
    <property type="match status" value="1"/>
</dbReference>
<dbReference type="VEuPathDB" id="FungiDB:MPH_03202"/>
<dbReference type="HOGENOM" id="CLU_309052_0_0_1"/>
<dbReference type="InterPro" id="IPR057227">
    <property type="entry name" value="DUF7905"/>
</dbReference>
<organism evidence="3 4">
    <name type="scientific">Macrophomina phaseolina (strain MS6)</name>
    <name type="common">Charcoal rot fungus</name>
    <dbReference type="NCBI Taxonomy" id="1126212"/>
    <lineage>
        <taxon>Eukaryota</taxon>
        <taxon>Fungi</taxon>
        <taxon>Dikarya</taxon>
        <taxon>Ascomycota</taxon>
        <taxon>Pezizomycotina</taxon>
        <taxon>Dothideomycetes</taxon>
        <taxon>Dothideomycetes incertae sedis</taxon>
        <taxon>Botryosphaeriales</taxon>
        <taxon>Botryosphaeriaceae</taxon>
        <taxon>Macrophomina</taxon>
    </lineage>
</organism>
<dbReference type="OrthoDB" id="4739136at2759"/>
<sequence length="954" mass="107219">MSQPHNRAGTNGQRRTSSNLDLLCELSANALSTPFNTSRVNASENDGRQSSYSLLDEDVPMSCRGGTVTTLAIEGDAPMLDRDEGDVWFEAQSLGQKPSPSAQNVGNLSCPPQMLQCHMSGQSINTSQANYRVSSSGRSSPRGGTNTRGRGSLRGREGHTGAHFRGSNYQEASALREDNPCTRVPHTQISQHSHIRESHSQFSPRPAHEGAPKARANGKMRQPSDAESAKTDSSVLLYGRSKNNSSTETGAMIAGLNSLAGRDQALADKISRAIESEKPIPSLAGQHDTAGMLAWRTNRSIMPDIVVALPKDLNFAAALSESRSSSKPVLPRVQEIAIATGTYINPIWGNYKGSKTVKLLFYGTPEATESARKLVSDWIQELKDQSDEKWAKVWAYNTHDEKRLRKRLIKNTERQRYCKALTENDQVPTYSLTFPWPLKREPEKVLGPNYEALDPIRMDCQSWVAREKHPGPAIFKIQGHEEGRVQDALKRMQNIPRSFDAKIFEVEPFTIIDVPPSDSKKFPPVIRTPYHPPRPLKDPSDKMEGGLTFQFKYPLTDTWALQDVTEPDDFPDDSLEDPLALQLLNKVIETTQHARYFNGLLRMNIHLGTFVAQKAWDVDIGNNAYKYFTFADMIKGSEKMEARVSAEIGDPIMESHVLARCFEGKKILAPQDPWTRRLSAVKPIYAATFEIATPLGQGDLILDVELSCEGGTTNVLSKRWYRLRENKSEPRKLLDGSILNLENGLAWQIRLDQYVPVDELNLSRDYYIFPDTLTLDIDAAEDLENHNFVVYRSRHDRVLQVPIQSVRQKRLWRFNTKAGEWVVEVGKVDKTVFIHGQPQRVFEPRWTLNLSHNKWDELLALNKRIEVGQSAAWGRGNPANLLFPRNQDMSFITGLARQDMEESDDESEQENDDQENSAGDKEDRDTPEEQASVQSFQDLLDLLRQLADLVSSKA</sequence>
<feature type="region of interest" description="Disordered" evidence="1">
    <location>
        <begin position="127"/>
        <end position="247"/>
    </location>
</feature>
<evidence type="ECO:0000256" key="1">
    <source>
        <dbReference type="SAM" id="MobiDB-lite"/>
    </source>
</evidence>
<proteinExistence type="predicted"/>
<feature type="compositionally biased region" description="Acidic residues" evidence="1">
    <location>
        <begin position="901"/>
        <end position="915"/>
    </location>
</feature>
<dbReference type="AlphaFoldDB" id="K2SAA4"/>
<reference evidence="3 4" key="1">
    <citation type="journal article" date="2012" name="BMC Genomics">
        <title>Tools to kill: Genome of one of the most destructive plant pathogenic fungi Macrophomina phaseolina.</title>
        <authorList>
            <person name="Islam M.S."/>
            <person name="Haque M.S."/>
            <person name="Islam M.M."/>
            <person name="Emdad E.M."/>
            <person name="Halim A."/>
            <person name="Hossen Q.M.M."/>
            <person name="Hossain M.Z."/>
            <person name="Ahmed B."/>
            <person name="Rahim S."/>
            <person name="Rahman M.S."/>
            <person name="Alam M.M."/>
            <person name="Hou S."/>
            <person name="Wan X."/>
            <person name="Saito J.A."/>
            <person name="Alam M."/>
        </authorList>
    </citation>
    <scope>NUCLEOTIDE SEQUENCE [LARGE SCALE GENOMIC DNA]</scope>
    <source>
        <strain evidence="3 4">MS6</strain>
    </source>
</reference>
<protein>
    <recommendedName>
        <fullName evidence="2">DUF7905 domain-containing protein</fullName>
    </recommendedName>
</protein>
<evidence type="ECO:0000259" key="2">
    <source>
        <dbReference type="Pfam" id="PF25482"/>
    </source>
</evidence>
<evidence type="ECO:0000313" key="3">
    <source>
        <dbReference type="EMBL" id="EKG19339.1"/>
    </source>
</evidence>
<comment type="caution">
    <text evidence="3">The sequence shown here is derived from an EMBL/GenBank/DDBJ whole genome shotgun (WGS) entry which is preliminary data.</text>
</comment>
<accession>K2SAA4</accession>
<dbReference type="EMBL" id="AHHD01000163">
    <property type="protein sequence ID" value="EKG19339.1"/>
    <property type="molecule type" value="Genomic_DNA"/>
</dbReference>
<gene>
    <name evidence="3" type="ORF">MPH_03202</name>
</gene>
<feature type="compositionally biased region" description="Low complexity" evidence="1">
    <location>
        <begin position="134"/>
        <end position="150"/>
    </location>
</feature>
<dbReference type="Proteomes" id="UP000007129">
    <property type="component" value="Unassembled WGS sequence"/>
</dbReference>
<dbReference type="eggNOG" id="ENOG502S50B">
    <property type="taxonomic scope" value="Eukaryota"/>
</dbReference>
<dbReference type="InParanoid" id="K2SAA4"/>
<feature type="region of interest" description="Disordered" evidence="1">
    <location>
        <begin position="898"/>
        <end position="933"/>
    </location>
</feature>